<name>A0A3N2QAK1_SODAK</name>
<dbReference type="Gene3D" id="3.40.50.300">
    <property type="entry name" value="P-loop containing nucleotide triphosphate hydrolases"/>
    <property type="match status" value="1"/>
</dbReference>
<dbReference type="InterPro" id="IPR027417">
    <property type="entry name" value="P-loop_NTPase"/>
</dbReference>
<dbReference type="GO" id="GO:0005886">
    <property type="term" value="C:plasma membrane"/>
    <property type="evidence" value="ECO:0007669"/>
    <property type="project" value="TreeGrafter"/>
</dbReference>
<dbReference type="GO" id="GO:0008017">
    <property type="term" value="F:microtubule binding"/>
    <property type="evidence" value="ECO:0007669"/>
    <property type="project" value="TreeGrafter"/>
</dbReference>
<feature type="region of interest" description="Disordered" evidence="3">
    <location>
        <begin position="1"/>
        <end position="116"/>
    </location>
</feature>
<sequence length="1016" mass="113629">MASSASPLPPPSLPVKQEPKTASDPSHRSHSDIQAYPSPVPPPPSAISPSATRTHAPRSDRSDTYSLPPARHWQPASVNDSFIRSDAPPPPTYKAPPSAPTAPSAPSAPGTRDGSEPVFLQMRNRAMAFENPAHQSQGDSFFDGSFRDIGAKLKACNDTLGELQQIGVSHIVSLPKLVLVGDQSAGKSSLMSGLAGLNLPRSEGVCTRCPIHIRVSRHHEWSCRVSLQLDYAFKPPMDRSIERSDVTPETPFPPWVRQPREVKEFMTIYAHNQSEIENVLRWAQVAILNHDQNSDHYIPGRGTIARTHDLAREAEETKAKFSPNTVALEIKGPDLPDLSFYDLPGIFRNSAREEDEYLVQVVENLAREYIAHQDALIIWAVPMNADPETSSTLSIIRELKAQARTIGVMTKADLLPNDGHQSHHQWLSILRGERHQIGHEYFITSRMSDKGLEDQARWEGALFSENGHEKWPAVFSEFRDRCGVERLKTALSEKLGKEFAKNLPSIKKKVLSELNKYEKELDRLPGLPQNVQLEVQKGLREFTSVVKDKLKGKEFSSHYGKLAEAFRDCLLHTKPKFVLRDPTDTPVFEISDDEDEASTPTGPPRKRSAPGTNGFQAPKRGRANNGSAFNGGGPSAHGSFSRSQSYGVKVEEGNASDVTTPQTPVRRRGPPSAPAPFEAYSKHGSRFRTIRQIRQDIQAKTKAGMPNLVPDEVYEDLCKQAVRHWNGPLQTLIETTRQLLNDIINQALNQAFVNLKKRLIFKESKRYMQSFLQDSASVTEQFLHEFYRMETFQLFTINRDSFSHYEKEEGRLLTRYRHVVRWDSFIGAKRDGGGSEHGENPPPGANFQDWDRMTPEQRASEEKRHAAELVKMGPDPFDKEVRVASYVRGYYRLAALRFADTVPLYITSRMFPDIVNQLDYHLDQKLGLLDEGAHAAYLRLMDEDLATAEKRTRCKVTVRKLNQALDSIRGLEAEAADVEAADVETATLAGDGMPPRAYPPAPYAQMIPESAASDCI</sequence>
<dbReference type="AlphaFoldDB" id="A0A3N2QAK1"/>
<evidence type="ECO:0000313" key="5">
    <source>
        <dbReference type="EMBL" id="ROT43756.1"/>
    </source>
</evidence>
<feature type="domain" description="GED" evidence="4">
    <location>
        <begin position="880"/>
        <end position="976"/>
    </location>
</feature>
<dbReference type="GO" id="GO:0005737">
    <property type="term" value="C:cytoplasm"/>
    <property type="evidence" value="ECO:0007669"/>
    <property type="project" value="TreeGrafter"/>
</dbReference>
<evidence type="ECO:0000256" key="1">
    <source>
        <dbReference type="ARBA" id="ARBA00022741"/>
    </source>
</evidence>
<dbReference type="GO" id="GO:0005874">
    <property type="term" value="C:microtubule"/>
    <property type="evidence" value="ECO:0007669"/>
    <property type="project" value="TreeGrafter"/>
</dbReference>
<dbReference type="Pfam" id="PF02212">
    <property type="entry name" value="GED"/>
    <property type="match status" value="1"/>
</dbReference>
<dbReference type="PANTHER" id="PTHR11566">
    <property type="entry name" value="DYNAMIN"/>
    <property type="match status" value="1"/>
</dbReference>
<dbReference type="SUPFAM" id="SSF52540">
    <property type="entry name" value="P-loop containing nucleoside triphosphate hydrolases"/>
    <property type="match status" value="1"/>
</dbReference>
<dbReference type="PANTHER" id="PTHR11566:SF131">
    <property type="entry name" value="GTPASE, PUTATIVE (AFU_ORTHOLOGUE AFUA_6G07630)-RELATED"/>
    <property type="match status" value="1"/>
</dbReference>
<keyword evidence="2" id="KW-0342">GTP-binding</keyword>
<accession>A0A3N2QAK1</accession>
<organism evidence="5 6">
    <name type="scientific">Sodiomyces alkalinus (strain CBS 110278 / VKM F-3762 / F11)</name>
    <name type="common">Alkaliphilic filamentous fungus</name>
    <dbReference type="NCBI Taxonomy" id="1314773"/>
    <lineage>
        <taxon>Eukaryota</taxon>
        <taxon>Fungi</taxon>
        <taxon>Dikarya</taxon>
        <taxon>Ascomycota</taxon>
        <taxon>Pezizomycotina</taxon>
        <taxon>Sordariomycetes</taxon>
        <taxon>Hypocreomycetidae</taxon>
        <taxon>Glomerellales</taxon>
        <taxon>Plectosphaerellaceae</taxon>
        <taxon>Sodiomyces</taxon>
    </lineage>
</organism>
<dbReference type="OrthoDB" id="5061070at2759"/>
<keyword evidence="6" id="KW-1185">Reference proteome</keyword>
<proteinExistence type="predicted"/>
<evidence type="ECO:0000256" key="2">
    <source>
        <dbReference type="ARBA" id="ARBA00023134"/>
    </source>
</evidence>
<evidence type="ECO:0000313" key="6">
    <source>
        <dbReference type="Proteomes" id="UP000272025"/>
    </source>
</evidence>
<dbReference type="Proteomes" id="UP000272025">
    <property type="component" value="Unassembled WGS sequence"/>
</dbReference>
<reference evidence="5 6" key="1">
    <citation type="journal article" date="2018" name="Mol. Ecol.">
        <title>The obligate alkalophilic soda-lake fungus Sodiomyces alkalinus has shifted to a protein diet.</title>
        <authorList>
            <person name="Grum-Grzhimaylo A.A."/>
            <person name="Falkoski D.L."/>
            <person name="van den Heuvel J."/>
            <person name="Valero-Jimenez C.A."/>
            <person name="Min B."/>
            <person name="Choi I.G."/>
            <person name="Lipzen A."/>
            <person name="Daum C.G."/>
            <person name="Aanen D.K."/>
            <person name="Tsang A."/>
            <person name="Henrissat B."/>
            <person name="Bilanenko E.N."/>
            <person name="de Vries R.P."/>
            <person name="van Kan J.A.L."/>
            <person name="Grigoriev I.V."/>
            <person name="Debets A.J.M."/>
        </authorList>
    </citation>
    <scope>NUCLEOTIDE SEQUENCE [LARGE SCALE GENOMIC DNA]</scope>
    <source>
        <strain evidence="5 6">F11</strain>
    </source>
</reference>
<dbReference type="InterPro" id="IPR022812">
    <property type="entry name" value="Dynamin"/>
</dbReference>
<dbReference type="EMBL" id="ML119051">
    <property type="protein sequence ID" value="ROT43756.1"/>
    <property type="molecule type" value="Genomic_DNA"/>
</dbReference>
<dbReference type="InterPro" id="IPR003130">
    <property type="entry name" value="GED"/>
</dbReference>
<dbReference type="Pfam" id="PF01031">
    <property type="entry name" value="Dynamin_M"/>
    <property type="match status" value="2"/>
</dbReference>
<dbReference type="GO" id="GO:0031623">
    <property type="term" value="P:receptor internalization"/>
    <property type="evidence" value="ECO:0007669"/>
    <property type="project" value="TreeGrafter"/>
</dbReference>
<dbReference type="PRINTS" id="PR00195">
    <property type="entry name" value="DYNAMIN"/>
</dbReference>
<feature type="compositionally biased region" description="Pro residues" evidence="3">
    <location>
        <begin position="87"/>
        <end position="100"/>
    </location>
</feature>
<dbReference type="InterPro" id="IPR045063">
    <property type="entry name" value="Dynamin_N"/>
</dbReference>
<gene>
    <name evidence="5" type="ORF">SODALDRAFT_268037</name>
</gene>
<dbReference type="SMART" id="SM00053">
    <property type="entry name" value="DYNc"/>
    <property type="match status" value="1"/>
</dbReference>
<feature type="region of interest" description="Disordered" evidence="3">
    <location>
        <begin position="581"/>
        <end position="679"/>
    </location>
</feature>
<feature type="compositionally biased region" description="Basic and acidic residues" evidence="3">
    <location>
        <begin position="17"/>
        <end position="31"/>
    </location>
</feature>
<dbReference type="RefSeq" id="XP_028471562.1">
    <property type="nucleotide sequence ID" value="XM_028607586.1"/>
</dbReference>
<dbReference type="GeneID" id="39576064"/>
<dbReference type="Pfam" id="PF00350">
    <property type="entry name" value="Dynamin_N"/>
    <property type="match status" value="1"/>
</dbReference>
<protein>
    <submittedName>
        <fullName evidence="5">Dynamin family protein</fullName>
    </submittedName>
</protein>
<dbReference type="CDD" id="cd08771">
    <property type="entry name" value="DLP_1"/>
    <property type="match status" value="1"/>
</dbReference>
<feature type="region of interest" description="Disordered" evidence="3">
    <location>
        <begin position="830"/>
        <end position="850"/>
    </location>
</feature>
<evidence type="ECO:0000259" key="4">
    <source>
        <dbReference type="PROSITE" id="PS51388"/>
    </source>
</evidence>
<dbReference type="GO" id="GO:0005525">
    <property type="term" value="F:GTP binding"/>
    <property type="evidence" value="ECO:0007669"/>
    <property type="project" value="InterPro"/>
</dbReference>
<dbReference type="GO" id="GO:0003924">
    <property type="term" value="F:GTPase activity"/>
    <property type="evidence" value="ECO:0007669"/>
    <property type="project" value="InterPro"/>
</dbReference>
<dbReference type="STRING" id="1314773.A0A3N2QAK1"/>
<feature type="compositionally biased region" description="Basic and acidic residues" evidence="3">
    <location>
        <begin position="830"/>
        <end position="839"/>
    </location>
</feature>
<keyword evidence="1" id="KW-0547">Nucleotide-binding</keyword>
<dbReference type="Gene3D" id="1.20.120.1240">
    <property type="entry name" value="Dynamin, middle domain"/>
    <property type="match status" value="1"/>
</dbReference>
<dbReference type="PROSITE" id="PS51388">
    <property type="entry name" value="GED"/>
    <property type="match status" value="1"/>
</dbReference>
<dbReference type="InterPro" id="IPR020850">
    <property type="entry name" value="GED_dom"/>
</dbReference>
<dbReference type="InterPro" id="IPR001401">
    <property type="entry name" value="Dynamin_GTPase"/>
</dbReference>
<evidence type="ECO:0000256" key="3">
    <source>
        <dbReference type="SAM" id="MobiDB-lite"/>
    </source>
</evidence>
<dbReference type="InterPro" id="IPR000375">
    <property type="entry name" value="Dynamin_stalk"/>
</dbReference>